<keyword evidence="5 6" id="KW-0539">Nucleus</keyword>
<evidence type="ECO:0000256" key="8">
    <source>
        <dbReference type="SAM" id="Coils"/>
    </source>
</evidence>
<dbReference type="SUPFAM" id="SSF50978">
    <property type="entry name" value="WD40 repeat-like"/>
    <property type="match status" value="1"/>
</dbReference>
<dbReference type="GO" id="GO:0005829">
    <property type="term" value="C:cytosol"/>
    <property type="evidence" value="ECO:0007669"/>
    <property type="project" value="TreeGrafter"/>
</dbReference>
<evidence type="ECO:0000256" key="3">
    <source>
        <dbReference type="ARBA" id="ARBA00022694"/>
    </source>
</evidence>
<dbReference type="HAMAP" id="MF_03056">
    <property type="entry name" value="TRM82"/>
    <property type="match status" value="1"/>
</dbReference>
<keyword evidence="2 6" id="KW-0853">WD repeat</keyword>
<evidence type="ECO:0000256" key="7">
    <source>
        <dbReference type="PROSITE-ProRule" id="PRU00221"/>
    </source>
</evidence>
<organism evidence="10 11">
    <name type="scientific">Lentithecium fluviatile CBS 122367</name>
    <dbReference type="NCBI Taxonomy" id="1168545"/>
    <lineage>
        <taxon>Eukaryota</taxon>
        <taxon>Fungi</taxon>
        <taxon>Dikarya</taxon>
        <taxon>Ascomycota</taxon>
        <taxon>Pezizomycotina</taxon>
        <taxon>Dothideomycetes</taxon>
        <taxon>Pleosporomycetidae</taxon>
        <taxon>Pleosporales</taxon>
        <taxon>Massarineae</taxon>
        <taxon>Lentitheciaceae</taxon>
        <taxon>Lentithecium</taxon>
    </lineage>
</organism>
<dbReference type="InterPro" id="IPR036322">
    <property type="entry name" value="WD40_repeat_dom_sf"/>
</dbReference>
<keyword evidence="4 6" id="KW-0677">Repeat</keyword>
<evidence type="ECO:0000313" key="10">
    <source>
        <dbReference type="EMBL" id="KAF2681858.1"/>
    </source>
</evidence>
<dbReference type="InterPro" id="IPR015943">
    <property type="entry name" value="WD40/YVTN_repeat-like_dom_sf"/>
</dbReference>
<sequence>MTLPYQCLAACSRTDGDSNEWALFGATGLQIVVQSSTGVTSSWSVGDGQTRVSELENEDSERPGKRVKLTPPAEPKPNFSTLRLTNDKKHLVGVTAEDKCIRVFQIEAEWRLQQLSERCMARRPCSITLTPDDATILCADKFGDVYALPLLPNLEEEEKEILEREKKEQAKFVPSASVLTVHSGRNRKILEEQLKQAETKQLQSREAPRFKHDLLLGHVSMLTDIVYTTVGTRSYLLTSDRDEHIRISRGLPQAHIIEGFCQGHEEFINRMCITKTNLLVSGGGDADLYVWDWLKCCLLEKLSIRDAVVEFYRKISLSTSSQEPAEKLKVAVSGVWSVPYGGHEQDEILVACEGVPALFTFKPGTSPAVGQALALVGNALDVAFIERDQDRHGVVVSVDHMHKPGSTTEIRLNHGTSRLQYYAYQQDGQWSEDSSLADALEWFNGEAGHADNRAGVSSGGASGAPLTVDEKALRDMLYGVENLRKRPGSDD</sequence>
<comment type="subcellular location">
    <subcellularLocation>
        <location evidence="1 6">Nucleus</location>
    </subcellularLocation>
</comment>
<gene>
    <name evidence="10" type="ORF">K458DRAFT_371103</name>
</gene>
<dbReference type="EMBL" id="MU005589">
    <property type="protein sequence ID" value="KAF2681858.1"/>
    <property type="molecule type" value="Genomic_DNA"/>
</dbReference>
<proteinExistence type="inferred from homology"/>
<evidence type="ECO:0000256" key="2">
    <source>
        <dbReference type="ARBA" id="ARBA00022574"/>
    </source>
</evidence>
<dbReference type="Proteomes" id="UP000799291">
    <property type="component" value="Unassembled WGS sequence"/>
</dbReference>
<dbReference type="OrthoDB" id="339900at2759"/>
<name>A0A6G1IUR9_9PLEO</name>
<keyword evidence="3 6" id="KW-0819">tRNA processing</keyword>
<dbReference type="PROSITE" id="PS50082">
    <property type="entry name" value="WD_REPEATS_2"/>
    <property type="match status" value="1"/>
</dbReference>
<keyword evidence="8" id="KW-0175">Coiled coil</keyword>
<dbReference type="InterPro" id="IPR001680">
    <property type="entry name" value="WD40_rpt"/>
</dbReference>
<keyword evidence="11" id="KW-1185">Reference proteome</keyword>
<feature type="region of interest" description="Disordered" evidence="9">
    <location>
        <begin position="43"/>
        <end position="77"/>
    </location>
</feature>
<comment type="similarity">
    <text evidence="6">Belongs to the WD repeat TRM82 family.</text>
</comment>
<dbReference type="PANTHER" id="PTHR16288:SF0">
    <property type="entry name" value="TRNA (GUANINE-N(7)-)-METHYLTRANSFERASE NON-CATALYTIC SUBUNIT WDR4"/>
    <property type="match status" value="1"/>
</dbReference>
<dbReference type="GO" id="GO:0106004">
    <property type="term" value="P:tRNA (guanine-N7)-methylation"/>
    <property type="evidence" value="ECO:0007669"/>
    <property type="project" value="UniProtKB-UniRule"/>
</dbReference>
<dbReference type="Gene3D" id="2.130.10.10">
    <property type="entry name" value="YVTN repeat-like/Quinoprotein amine dehydrogenase"/>
    <property type="match status" value="1"/>
</dbReference>
<evidence type="ECO:0000256" key="6">
    <source>
        <dbReference type="HAMAP-Rule" id="MF_03056"/>
    </source>
</evidence>
<evidence type="ECO:0000313" key="11">
    <source>
        <dbReference type="Proteomes" id="UP000799291"/>
    </source>
</evidence>
<dbReference type="UniPathway" id="UPA00989"/>
<evidence type="ECO:0000256" key="1">
    <source>
        <dbReference type="ARBA" id="ARBA00004123"/>
    </source>
</evidence>
<feature type="coiled-coil region" evidence="8">
    <location>
        <begin position="151"/>
        <end position="207"/>
    </location>
</feature>
<protein>
    <submittedName>
        <fullName evidence="10">Uncharacterized protein</fullName>
    </submittedName>
</protein>
<dbReference type="InterPro" id="IPR028884">
    <property type="entry name" value="Trm82"/>
</dbReference>
<dbReference type="PANTHER" id="PTHR16288">
    <property type="entry name" value="WD40 REPEAT PROTEIN 4"/>
    <property type="match status" value="1"/>
</dbReference>
<dbReference type="GO" id="GO:0043527">
    <property type="term" value="C:tRNA methyltransferase complex"/>
    <property type="evidence" value="ECO:0007669"/>
    <property type="project" value="TreeGrafter"/>
</dbReference>
<comment type="function">
    <text evidence="6">Required for the formation of N(7)-methylguanine at position 46 (m7G46) in tRNA. In the complex, it is required to stabilize and induce conformational changes of the catalytic subunit.</text>
</comment>
<accession>A0A6G1IUR9</accession>
<evidence type="ECO:0000256" key="9">
    <source>
        <dbReference type="SAM" id="MobiDB-lite"/>
    </source>
</evidence>
<dbReference type="SMART" id="SM00320">
    <property type="entry name" value="WD40"/>
    <property type="match status" value="2"/>
</dbReference>
<feature type="repeat" description="WD" evidence="7">
    <location>
        <begin position="261"/>
        <end position="292"/>
    </location>
</feature>
<evidence type="ECO:0000256" key="4">
    <source>
        <dbReference type="ARBA" id="ARBA00022737"/>
    </source>
</evidence>
<evidence type="ECO:0000256" key="5">
    <source>
        <dbReference type="ARBA" id="ARBA00023242"/>
    </source>
</evidence>
<reference evidence="10" key="1">
    <citation type="journal article" date="2020" name="Stud. Mycol.">
        <title>101 Dothideomycetes genomes: a test case for predicting lifestyles and emergence of pathogens.</title>
        <authorList>
            <person name="Haridas S."/>
            <person name="Albert R."/>
            <person name="Binder M."/>
            <person name="Bloem J."/>
            <person name="Labutti K."/>
            <person name="Salamov A."/>
            <person name="Andreopoulos B."/>
            <person name="Baker S."/>
            <person name="Barry K."/>
            <person name="Bills G."/>
            <person name="Bluhm B."/>
            <person name="Cannon C."/>
            <person name="Castanera R."/>
            <person name="Culley D."/>
            <person name="Daum C."/>
            <person name="Ezra D."/>
            <person name="Gonzalez J."/>
            <person name="Henrissat B."/>
            <person name="Kuo A."/>
            <person name="Liang C."/>
            <person name="Lipzen A."/>
            <person name="Lutzoni F."/>
            <person name="Magnuson J."/>
            <person name="Mondo S."/>
            <person name="Nolan M."/>
            <person name="Ohm R."/>
            <person name="Pangilinan J."/>
            <person name="Park H.-J."/>
            <person name="Ramirez L."/>
            <person name="Alfaro M."/>
            <person name="Sun H."/>
            <person name="Tritt A."/>
            <person name="Yoshinaga Y."/>
            <person name="Zwiers L.-H."/>
            <person name="Turgeon B."/>
            <person name="Goodwin S."/>
            <person name="Spatafora J."/>
            <person name="Crous P."/>
            <person name="Grigoriev I."/>
        </authorList>
    </citation>
    <scope>NUCLEOTIDE SEQUENCE</scope>
    <source>
        <strain evidence="10">CBS 122367</strain>
    </source>
</reference>
<comment type="pathway">
    <text evidence="6">tRNA modification; N(7)-methylguanine-tRNA biosynthesis.</text>
</comment>
<dbReference type="GO" id="GO:0005634">
    <property type="term" value="C:nucleus"/>
    <property type="evidence" value="ECO:0007669"/>
    <property type="project" value="UniProtKB-SubCell"/>
</dbReference>
<dbReference type="AlphaFoldDB" id="A0A6G1IUR9"/>